<keyword evidence="7" id="KW-1185">Reference proteome</keyword>
<dbReference type="Proteomes" id="UP000182658">
    <property type="component" value="Unassembled WGS sequence"/>
</dbReference>
<dbReference type="InterPro" id="IPR056884">
    <property type="entry name" value="NPHP3-like_N"/>
</dbReference>
<dbReference type="InterPro" id="IPR036770">
    <property type="entry name" value="Ankyrin_rpt-contain_sf"/>
</dbReference>
<name>A0A1J7IC58_9PEZI</name>
<keyword evidence="1" id="KW-0677">Repeat</keyword>
<dbReference type="STRING" id="1408157.A0A1J7IC58"/>
<reference evidence="6 7" key="1">
    <citation type="submission" date="2016-10" db="EMBL/GenBank/DDBJ databases">
        <title>Draft genome sequence of Coniochaeta ligniaria NRRL30616, a lignocellulolytic fungus for bioabatement of inhibitors in plant biomass hydrolysates.</title>
        <authorList>
            <consortium name="DOE Joint Genome Institute"/>
            <person name="Jimenez D.J."/>
            <person name="Hector R.E."/>
            <person name="Riley R."/>
            <person name="Sun H."/>
            <person name="Grigoriev I.V."/>
            <person name="Van Elsas J.D."/>
            <person name="Nichols N.N."/>
        </authorList>
    </citation>
    <scope>NUCLEOTIDE SEQUENCE [LARGE SCALE GENOMIC DNA]</scope>
    <source>
        <strain evidence="6 7">NRRL 30616</strain>
    </source>
</reference>
<dbReference type="Pfam" id="PF23239">
    <property type="entry name" value="DUF7069"/>
    <property type="match status" value="1"/>
</dbReference>
<proteinExistence type="predicted"/>
<dbReference type="Pfam" id="PF22939">
    <property type="entry name" value="WHD_GPIID"/>
    <property type="match status" value="1"/>
</dbReference>
<dbReference type="Pfam" id="PF00023">
    <property type="entry name" value="Ank"/>
    <property type="match status" value="1"/>
</dbReference>
<dbReference type="InParanoid" id="A0A1J7IC58"/>
<dbReference type="InterPro" id="IPR055497">
    <property type="entry name" value="DUF7069"/>
</dbReference>
<gene>
    <name evidence="6" type="ORF">CONLIGDRAFT_583453</name>
</gene>
<dbReference type="PROSITE" id="PS50088">
    <property type="entry name" value="ANK_REPEAT"/>
    <property type="match status" value="3"/>
</dbReference>
<dbReference type="PANTHER" id="PTHR10039:SF14">
    <property type="entry name" value="NACHT DOMAIN-CONTAINING PROTEIN"/>
    <property type="match status" value="1"/>
</dbReference>
<dbReference type="OrthoDB" id="163438at2759"/>
<organism evidence="6 7">
    <name type="scientific">Coniochaeta ligniaria NRRL 30616</name>
    <dbReference type="NCBI Taxonomy" id="1408157"/>
    <lineage>
        <taxon>Eukaryota</taxon>
        <taxon>Fungi</taxon>
        <taxon>Dikarya</taxon>
        <taxon>Ascomycota</taxon>
        <taxon>Pezizomycotina</taxon>
        <taxon>Sordariomycetes</taxon>
        <taxon>Sordariomycetidae</taxon>
        <taxon>Coniochaetales</taxon>
        <taxon>Coniochaetaceae</taxon>
        <taxon>Coniochaeta</taxon>
    </lineage>
</organism>
<dbReference type="Pfam" id="PF12796">
    <property type="entry name" value="Ank_2"/>
    <property type="match status" value="1"/>
</dbReference>
<dbReference type="InterPro" id="IPR027417">
    <property type="entry name" value="P-loop_NTPase"/>
</dbReference>
<dbReference type="InterPro" id="IPR054471">
    <property type="entry name" value="GPIID_WHD"/>
</dbReference>
<feature type="domain" description="DUF7069" evidence="4">
    <location>
        <begin position="265"/>
        <end position="333"/>
    </location>
</feature>
<evidence type="ECO:0000256" key="2">
    <source>
        <dbReference type="PROSITE-ProRule" id="PRU00023"/>
    </source>
</evidence>
<dbReference type="SMART" id="SM00248">
    <property type="entry name" value="ANK"/>
    <property type="match status" value="3"/>
</dbReference>
<dbReference type="AlphaFoldDB" id="A0A1J7IC58"/>
<dbReference type="Gene3D" id="3.40.50.300">
    <property type="entry name" value="P-loop containing nucleotide triphosphate hydrolases"/>
    <property type="match status" value="1"/>
</dbReference>
<dbReference type="EMBL" id="KV875102">
    <property type="protein sequence ID" value="OIW25038.1"/>
    <property type="molecule type" value="Genomic_DNA"/>
</dbReference>
<feature type="domain" description="GPI inositol-deacylase winged helix" evidence="3">
    <location>
        <begin position="343"/>
        <end position="432"/>
    </location>
</feature>
<evidence type="ECO:0000256" key="1">
    <source>
        <dbReference type="ARBA" id="ARBA00022737"/>
    </source>
</evidence>
<evidence type="ECO:0000313" key="6">
    <source>
        <dbReference type="EMBL" id="OIW25038.1"/>
    </source>
</evidence>
<sequence>MQLHLAVSEQQLRLIEDHRDIAQRQLEIQEDVVKQQLSKEQKECLQLFRLTASEKDITYEWYKECVEDRVQDTCLWFLDHPKFQQWLDQESGSLLVSADPGCVKSVLAKYLIDSALPRSAAICYFFFKDGDQNTTRQALCAILHQLLSQRPSLIEHAMKKAAVDGPGLVNSTSSLWTILEDAVQDRRTGSVIIVLDALDECDEAEFRNLMWHVDDLFRSDASGHGKLKYLLTSRPYEQITSNFRSLSEAFSHSIRIPGEEESETISQEINHVIEYRVEQLALEKRIPARVKTALSNRLLGIQHRTYLWVYLVFEHLKMEDFKKTEKGVESVLATLPSTVGQAYERILSRSKDHHMVRKVLSIILAATRPLTVSEMNIAVNLEYASQSFANLDLEEEEDFKTRLRSWCGLFVSVYHGRVHFLHQTAREFLLADIASQATISSELRWHGSITATQAHTILTELCIIYLDLFNSEVSLPSYNKDDTDRYIANRGFLHYAAGAWVTHFRQSDIADDATILRLAASICNQHSRSYDTWFKPYCADIEAKEHRDLTPLLWAAFHGHKNIVQLLLKKGANIEAKDYRNRTPLLWAACRGCEDVVQLLLEKGANIEAKDYWNLTPLLWAACRGCEDVVQLLLERGANIEARDPDGETPLLLAARKG</sequence>
<feature type="repeat" description="ANK" evidence="2">
    <location>
        <begin position="580"/>
        <end position="612"/>
    </location>
</feature>
<feature type="repeat" description="ANK" evidence="2">
    <location>
        <begin position="613"/>
        <end position="645"/>
    </location>
</feature>
<dbReference type="SUPFAM" id="SSF48403">
    <property type="entry name" value="Ankyrin repeat"/>
    <property type="match status" value="1"/>
</dbReference>
<dbReference type="Pfam" id="PF24883">
    <property type="entry name" value="NPHP3_N"/>
    <property type="match status" value="1"/>
</dbReference>
<dbReference type="PROSITE" id="PS50297">
    <property type="entry name" value="ANK_REP_REGION"/>
    <property type="match status" value="3"/>
</dbReference>
<evidence type="ECO:0000259" key="4">
    <source>
        <dbReference type="Pfam" id="PF23239"/>
    </source>
</evidence>
<evidence type="ECO:0000259" key="3">
    <source>
        <dbReference type="Pfam" id="PF22939"/>
    </source>
</evidence>
<feature type="repeat" description="ANK" evidence="2">
    <location>
        <begin position="547"/>
        <end position="579"/>
    </location>
</feature>
<dbReference type="PRINTS" id="PR01415">
    <property type="entry name" value="ANKYRIN"/>
</dbReference>
<feature type="domain" description="Nephrocystin 3-like N-terminal" evidence="5">
    <location>
        <begin position="72"/>
        <end position="234"/>
    </location>
</feature>
<dbReference type="PANTHER" id="PTHR10039">
    <property type="entry name" value="AMELOGENIN"/>
    <property type="match status" value="1"/>
</dbReference>
<keyword evidence="2" id="KW-0040">ANK repeat</keyword>
<feature type="non-terminal residue" evidence="6">
    <location>
        <position position="658"/>
    </location>
</feature>
<accession>A0A1J7IC58</accession>
<dbReference type="Gene3D" id="1.25.40.20">
    <property type="entry name" value="Ankyrin repeat-containing domain"/>
    <property type="match status" value="2"/>
</dbReference>
<dbReference type="InterPro" id="IPR002110">
    <property type="entry name" value="Ankyrin_rpt"/>
</dbReference>
<protein>
    <submittedName>
        <fullName evidence="6">Uncharacterized protein</fullName>
    </submittedName>
</protein>
<evidence type="ECO:0000259" key="5">
    <source>
        <dbReference type="Pfam" id="PF24883"/>
    </source>
</evidence>
<evidence type="ECO:0000313" key="7">
    <source>
        <dbReference type="Proteomes" id="UP000182658"/>
    </source>
</evidence>